<keyword evidence="4" id="KW-0446">Lipid-binding</keyword>
<dbReference type="PRINTS" id="PR00689">
    <property type="entry name" value="ACOABINDINGP"/>
</dbReference>
<accession>A0A1S0U5M5</accession>
<dbReference type="Pfam" id="PF01722">
    <property type="entry name" value="BolA"/>
    <property type="match status" value="1"/>
</dbReference>
<sequence length="365" mass="41165">MTDNMKATMQEKLEVALKPSHLDIEDFSDGCGLKFRLVIVSDSFDGKTTLASHRLVYDVLKEEMQAIHALEIKTYTREKWNAMDENKKMFVYQLLKWTSGSSTSEGREQQPDEEISEKLATEFASACTYLPIALSEGLISREDQLYFYARYKLITYGKADPSRRPRIYDITSREKFDTWLALNNMSAAEAMRQYVARLVELNIGWDANQTYRIRFGVRPSTMADAESTETESSGMSLEQIEWFAALDEGNVEKLKDLLASSLGLLEERDENQLTALHWASDRGKLELVEFLVSAGADVNIQDYGGQTPLHYAVSCSHRSVADFLLKNGADPAIADFEGNCPLDIVSDTAIRRMLEDALPEGETKS</sequence>
<dbReference type="PROSITE" id="PS50088">
    <property type="entry name" value="ANK_REPEAT"/>
    <property type="match status" value="2"/>
</dbReference>
<evidence type="ECO:0000259" key="6">
    <source>
        <dbReference type="PROSITE" id="PS51228"/>
    </source>
</evidence>
<dbReference type="Gene3D" id="1.20.80.10">
    <property type="match status" value="1"/>
</dbReference>
<dbReference type="GO" id="GO:0000062">
    <property type="term" value="F:fatty-acyl-CoA binding"/>
    <property type="evidence" value="ECO:0007669"/>
    <property type="project" value="InterPro"/>
</dbReference>
<dbReference type="OMA" id="RPMGPVF"/>
<evidence type="ECO:0000256" key="2">
    <source>
        <dbReference type="ARBA" id="ARBA00022737"/>
    </source>
</evidence>
<dbReference type="PANTHER" id="PTHR24119:SF0">
    <property type="entry name" value="ACYL-COA-BINDING DOMAIN-CONTAINING PROTEIN 6"/>
    <property type="match status" value="1"/>
</dbReference>
<evidence type="ECO:0000256" key="5">
    <source>
        <dbReference type="PROSITE-ProRule" id="PRU00023"/>
    </source>
</evidence>
<dbReference type="PROSITE" id="PS51228">
    <property type="entry name" value="ACB_2"/>
    <property type="match status" value="1"/>
</dbReference>
<dbReference type="Pfam" id="PF00887">
    <property type="entry name" value="ACBP"/>
    <property type="match status" value="1"/>
</dbReference>
<dbReference type="InterPro" id="IPR002110">
    <property type="entry name" value="Ankyrin_rpt"/>
</dbReference>
<dbReference type="AlphaFoldDB" id="A0A1S0U5M5"/>
<feature type="repeat" description="ANK" evidence="5">
    <location>
        <begin position="304"/>
        <end position="336"/>
    </location>
</feature>
<keyword evidence="3 5" id="KW-0040">ANK repeat</keyword>
<feature type="repeat" description="ANK" evidence="5">
    <location>
        <begin position="271"/>
        <end position="303"/>
    </location>
</feature>
<keyword evidence="2" id="KW-0677">Repeat</keyword>
<name>A0A1S0U5M5_LOALO</name>
<evidence type="ECO:0000313" key="7">
    <source>
        <dbReference type="EMBL" id="EFO25634.1"/>
    </source>
</evidence>
<dbReference type="SUPFAM" id="SSF82657">
    <property type="entry name" value="BolA-like"/>
    <property type="match status" value="1"/>
</dbReference>
<dbReference type="PROSITE" id="PS50297">
    <property type="entry name" value="ANK_REP_REGION"/>
    <property type="match status" value="2"/>
</dbReference>
<protein>
    <recommendedName>
        <fullName evidence="1">Acyl-CoA-binding domain-containing protein 6</fullName>
    </recommendedName>
</protein>
<dbReference type="SUPFAM" id="SSF47027">
    <property type="entry name" value="Acyl-CoA binding protein"/>
    <property type="match status" value="1"/>
</dbReference>
<feature type="domain" description="ACB" evidence="6">
    <location>
        <begin position="119"/>
        <end position="207"/>
    </location>
</feature>
<dbReference type="Gene3D" id="3.10.20.90">
    <property type="entry name" value="Phosphatidylinositol 3-kinase Catalytic Subunit, Chain A, domain 1"/>
    <property type="match status" value="1"/>
</dbReference>
<evidence type="ECO:0000256" key="4">
    <source>
        <dbReference type="ARBA" id="ARBA00023121"/>
    </source>
</evidence>
<evidence type="ECO:0000256" key="3">
    <source>
        <dbReference type="ARBA" id="ARBA00023043"/>
    </source>
</evidence>
<dbReference type="FunCoup" id="A0A1S0U5M5">
    <property type="interactions" value="1768"/>
</dbReference>
<dbReference type="KEGG" id="loa:LOAG_02855"/>
<dbReference type="InterPro" id="IPR035984">
    <property type="entry name" value="Acyl-CoA-binding_sf"/>
</dbReference>
<reference evidence="7" key="1">
    <citation type="submission" date="2012-04" db="EMBL/GenBank/DDBJ databases">
        <title>The Genome Sequence of Loa loa.</title>
        <authorList>
            <consortium name="The Broad Institute Genome Sequencing Platform"/>
            <consortium name="Broad Institute Genome Sequencing Center for Infectious Disease"/>
            <person name="Nutman T.B."/>
            <person name="Fink D.L."/>
            <person name="Russ C."/>
            <person name="Young S."/>
            <person name="Zeng Q."/>
            <person name="Gargeya S."/>
            <person name="Alvarado L."/>
            <person name="Berlin A."/>
            <person name="Chapman S.B."/>
            <person name="Chen Z."/>
            <person name="Freedman E."/>
            <person name="Gellesch M."/>
            <person name="Goldberg J."/>
            <person name="Griggs A."/>
            <person name="Gujja S."/>
            <person name="Heilman E.R."/>
            <person name="Heiman D."/>
            <person name="Howarth C."/>
            <person name="Mehta T."/>
            <person name="Neiman D."/>
            <person name="Pearson M."/>
            <person name="Roberts A."/>
            <person name="Saif S."/>
            <person name="Shea T."/>
            <person name="Shenoy N."/>
            <person name="Sisk P."/>
            <person name="Stolte C."/>
            <person name="Sykes S."/>
            <person name="White J."/>
            <person name="Yandava C."/>
            <person name="Haas B."/>
            <person name="Henn M.R."/>
            <person name="Nusbaum C."/>
            <person name="Birren B."/>
        </authorList>
    </citation>
    <scope>NUCLEOTIDE SEQUENCE [LARGE SCALE GENOMIC DNA]</scope>
</reference>
<dbReference type="RefSeq" id="XP_003138440.1">
    <property type="nucleotide sequence ID" value="XM_003138392.2"/>
</dbReference>
<gene>
    <name evidence="7" type="ORF">LOAG_02855</name>
</gene>
<organism evidence="7">
    <name type="scientific">Loa loa</name>
    <name type="common">Eye worm</name>
    <name type="synonym">Filaria loa</name>
    <dbReference type="NCBI Taxonomy" id="7209"/>
    <lineage>
        <taxon>Eukaryota</taxon>
        <taxon>Metazoa</taxon>
        <taxon>Ecdysozoa</taxon>
        <taxon>Nematoda</taxon>
        <taxon>Chromadorea</taxon>
        <taxon>Rhabditida</taxon>
        <taxon>Spirurina</taxon>
        <taxon>Spiruromorpha</taxon>
        <taxon>Filarioidea</taxon>
        <taxon>Onchocercidae</taxon>
        <taxon>Loa</taxon>
    </lineage>
</organism>
<evidence type="ECO:0000256" key="1">
    <source>
        <dbReference type="ARBA" id="ARBA00018419"/>
    </source>
</evidence>
<dbReference type="Gene3D" id="1.25.40.20">
    <property type="entry name" value="Ankyrin repeat-containing domain"/>
    <property type="match status" value="1"/>
</dbReference>
<dbReference type="InterPro" id="IPR002634">
    <property type="entry name" value="BolA"/>
</dbReference>
<dbReference type="SUPFAM" id="SSF48403">
    <property type="entry name" value="Ankyrin repeat"/>
    <property type="match status" value="1"/>
</dbReference>
<dbReference type="InParanoid" id="A0A1S0U5M5"/>
<dbReference type="Pfam" id="PF12796">
    <property type="entry name" value="Ank_2"/>
    <property type="match status" value="1"/>
</dbReference>
<dbReference type="InterPro" id="IPR000582">
    <property type="entry name" value="Acyl-CoA-binding_protein"/>
</dbReference>
<dbReference type="GeneID" id="9940241"/>
<dbReference type="CTD" id="9940241"/>
<dbReference type="InterPro" id="IPR036770">
    <property type="entry name" value="Ankyrin_rpt-contain_sf"/>
</dbReference>
<dbReference type="EMBL" id="JH712124">
    <property type="protein sequence ID" value="EFO25634.1"/>
    <property type="molecule type" value="Genomic_DNA"/>
</dbReference>
<dbReference type="PANTHER" id="PTHR24119">
    <property type="entry name" value="ACYL-COA-BINDING DOMAIN-CONTAINING PROTEIN 6"/>
    <property type="match status" value="1"/>
</dbReference>
<dbReference type="InterPro" id="IPR036065">
    <property type="entry name" value="BolA-like_sf"/>
</dbReference>
<dbReference type="OrthoDB" id="10254927at2759"/>
<dbReference type="InterPro" id="IPR014352">
    <property type="entry name" value="FERM/acyl-CoA-bd_prot_sf"/>
</dbReference>
<dbReference type="SMART" id="SM00248">
    <property type="entry name" value="ANK"/>
    <property type="match status" value="2"/>
</dbReference>
<proteinExistence type="predicted"/>